<protein>
    <submittedName>
        <fullName evidence="1">Uncharacterized protein</fullName>
    </submittedName>
</protein>
<name>A0ACC0NJ36_RHOML</name>
<accession>A0ACC0NJ36</accession>
<dbReference type="EMBL" id="CM046392">
    <property type="protein sequence ID" value="KAI8553230.1"/>
    <property type="molecule type" value="Genomic_DNA"/>
</dbReference>
<evidence type="ECO:0000313" key="2">
    <source>
        <dbReference type="Proteomes" id="UP001062846"/>
    </source>
</evidence>
<comment type="caution">
    <text evidence="1">The sequence shown here is derived from an EMBL/GenBank/DDBJ whole genome shotgun (WGS) entry which is preliminary data.</text>
</comment>
<organism evidence="1 2">
    <name type="scientific">Rhododendron molle</name>
    <name type="common">Chinese azalea</name>
    <name type="synonym">Azalea mollis</name>
    <dbReference type="NCBI Taxonomy" id="49168"/>
    <lineage>
        <taxon>Eukaryota</taxon>
        <taxon>Viridiplantae</taxon>
        <taxon>Streptophyta</taxon>
        <taxon>Embryophyta</taxon>
        <taxon>Tracheophyta</taxon>
        <taxon>Spermatophyta</taxon>
        <taxon>Magnoliopsida</taxon>
        <taxon>eudicotyledons</taxon>
        <taxon>Gunneridae</taxon>
        <taxon>Pentapetalae</taxon>
        <taxon>asterids</taxon>
        <taxon>Ericales</taxon>
        <taxon>Ericaceae</taxon>
        <taxon>Ericoideae</taxon>
        <taxon>Rhodoreae</taxon>
        <taxon>Rhododendron</taxon>
    </lineage>
</organism>
<sequence>MMRCLSINTQLYAIRLEGITKALRYLHENCKSHGNLRNGAFISLDGEIQVVFANFDTSLDKWVPSLPSFKIFSLKPPWLSCNKVADFINPVSYTWRVNKLRQGAFLVEASVFRDACLFAKALAISRVTIENDNAQLISLSVSELVPPWEALAFIANIKTLASEAELAFSWTPREGNEVAHSISSSFGSSLDVNWMGFPPPGLSSILCDDVS</sequence>
<keyword evidence="2" id="KW-1185">Reference proteome</keyword>
<gene>
    <name evidence="1" type="ORF">RHMOL_Rhmol05G0000100</name>
</gene>
<reference evidence="1" key="1">
    <citation type="submission" date="2022-02" db="EMBL/GenBank/DDBJ databases">
        <title>Plant Genome Project.</title>
        <authorList>
            <person name="Zhang R.-G."/>
        </authorList>
    </citation>
    <scope>NUCLEOTIDE SEQUENCE</scope>
    <source>
        <strain evidence="1">AT1</strain>
    </source>
</reference>
<dbReference type="Proteomes" id="UP001062846">
    <property type="component" value="Chromosome 5"/>
</dbReference>
<proteinExistence type="predicted"/>
<evidence type="ECO:0000313" key="1">
    <source>
        <dbReference type="EMBL" id="KAI8553230.1"/>
    </source>
</evidence>